<evidence type="ECO:0000256" key="5">
    <source>
        <dbReference type="ARBA" id="ARBA00022597"/>
    </source>
</evidence>
<organism evidence="15 16">
    <name type="scientific">Marinobacterium aestuariivivens</name>
    <dbReference type="NCBI Taxonomy" id="1698799"/>
    <lineage>
        <taxon>Bacteria</taxon>
        <taxon>Pseudomonadati</taxon>
        <taxon>Pseudomonadota</taxon>
        <taxon>Gammaproteobacteria</taxon>
        <taxon>Oceanospirillales</taxon>
        <taxon>Oceanospirillaceae</taxon>
        <taxon>Marinobacterium</taxon>
    </lineage>
</organism>
<dbReference type="NCBIfam" id="TIGR00829">
    <property type="entry name" value="FRU"/>
    <property type="match status" value="1"/>
</dbReference>
<accession>A0ABW1ZV73</accession>
<dbReference type="InterPro" id="IPR003501">
    <property type="entry name" value="PTS_EIIB_2/3"/>
</dbReference>
<evidence type="ECO:0000256" key="6">
    <source>
        <dbReference type="ARBA" id="ARBA00022679"/>
    </source>
</evidence>
<dbReference type="SUPFAM" id="SSF52794">
    <property type="entry name" value="PTS system IIB component-like"/>
    <property type="match status" value="1"/>
</dbReference>
<dbReference type="NCBIfam" id="TIGR01427">
    <property type="entry name" value="PTS_IIC_fructo"/>
    <property type="match status" value="1"/>
</dbReference>
<dbReference type="PANTHER" id="PTHR30505:SF28">
    <property type="entry name" value="PTS SYSTEM 2-O-ALPHA-MANNOSYL-D-GLYCERATE-SPECIFIC EIIABC COMPONENT"/>
    <property type="match status" value="1"/>
</dbReference>
<dbReference type="InterPro" id="IPR003353">
    <property type="entry name" value="PTS_IIB_fruc"/>
</dbReference>
<dbReference type="InterPro" id="IPR016152">
    <property type="entry name" value="PTrfase/Anion_transptr"/>
</dbReference>
<dbReference type="SUPFAM" id="SSF55804">
    <property type="entry name" value="Phoshotransferase/anion transport protein"/>
    <property type="match status" value="1"/>
</dbReference>
<evidence type="ECO:0000256" key="10">
    <source>
        <dbReference type="ARBA" id="ARBA00023136"/>
    </source>
</evidence>
<keyword evidence="9 11" id="KW-1133">Transmembrane helix</keyword>
<evidence type="ECO:0000256" key="9">
    <source>
        <dbReference type="ARBA" id="ARBA00022989"/>
    </source>
</evidence>
<dbReference type="CDD" id="cd00211">
    <property type="entry name" value="PTS_IIA_fru"/>
    <property type="match status" value="1"/>
</dbReference>
<evidence type="ECO:0000256" key="11">
    <source>
        <dbReference type="SAM" id="Phobius"/>
    </source>
</evidence>
<evidence type="ECO:0000256" key="3">
    <source>
        <dbReference type="ARBA" id="ARBA00022475"/>
    </source>
</evidence>
<keyword evidence="8 11" id="KW-0812">Transmembrane</keyword>
<dbReference type="InterPro" id="IPR004715">
    <property type="entry name" value="PTS_IIA_fruc"/>
</dbReference>
<dbReference type="Pfam" id="PF00359">
    <property type="entry name" value="PTS_EIIA_2"/>
    <property type="match status" value="1"/>
</dbReference>
<evidence type="ECO:0000313" key="15">
    <source>
        <dbReference type="EMBL" id="MFC6669176.1"/>
    </source>
</evidence>
<evidence type="ECO:0000256" key="4">
    <source>
        <dbReference type="ARBA" id="ARBA00022553"/>
    </source>
</evidence>
<evidence type="ECO:0000259" key="13">
    <source>
        <dbReference type="PROSITE" id="PS51099"/>
    </source>
</evidence>
<feature type="domain" description="PTS EIIA type-2" evidence="12">
    <location>
        <begin position="5"/>
        <end position="149"/>
    </location>
</feature>
<dbReference type="CDD" id="cd05569">
    <property type="entry name" value="PTS_IIB_fructose"/>
    <property type="match status" value="1"/>
</dbReference>
<feature type="transmembrane region" description="Helical" evidence="11">
    <location>
        <begin position="415"/>
        <end position="434"/>
    </location>
</feature>
<evidence type="ECO:0000313" key="16">
    <source>
        <dbReference type="Proteomes" id="UP001596422"/>
    </source>
</evidence>
<dbReference type="PROSITE" id="PS51099">
    <property type="entry name" value="PTS_EIIB_TYPE_2"/>
    <property type="match status" value="1"/>
</dbReference>
<keyword evidence="10 11" id="KW-0472">Membrane</keyword>
<dbReference type="InterPro" id="IPR013011">
    <property type="entry name" value="PTS_EIIB_2"/>
</dbReference>
<evidence type="ECO:0000259" key="14">
    <source>
        <dbReference type="PROSITE" id="PS51104"/>
    </source>
</evidence>
<keyword evidence="16" id="KW-1185">Reference proteome</keyword>
<keyword evidence="3" id="KW-1003">Cell membrane</keyword>
<sequence length="532" mass="56079">MALTDLLASDRIALNLESHSKHDVLAELVALLDRAGKLKDADAFLDALLAREASGSTGLEQGIAVPHARSDGVREPALAFAIAREGIDFGALDGQPSRFFLMIAEPADDDGRHLDVLAAASCHLIDPAFRARLVEAQTPMEVLRLFAEAEGVELPVPQGDADVRLVAVTSCPAGIAHTYMAAERLQEAARGLHLDLKVETHGAAGVRGALSVDDIQQADAVILAVDRNINRQRFAGKPLLQVPVTDAIRDPRRLLLRALRLPPAGETIRAEAASVGVPEDQGHWGFYRHLMTGVSSMLPFVVGGGILITLSFLFGIDAADPASADFHPLARLLIELGGPQGAFGLMVPVLAAFIGRSIADRPGLMPAMVGGYIAAQAGAGFLGGMVAGLIGGYGVLLLQRLCRPLPEALDAIRTILIYPVAGLLLCGGLMVWLVEPISTLNNGLVGWLNGLQLGNRIALGALLAGLMAVDMGGPVNKAAYTFGIAAIEAGNYFPQAAVMAGGMVPPWGWGWRRCCFRGYSIRSNVNRAAPAW</sequence>
<dbReference type="PROSITE" id="PS51104">
    <property type="entry name" value="PTS_EIIC_TYPE_2"/>
    <property type="match status" value="1"/>
</dbReference>
<dbReference type="Gene3D" id="3.40.50.2300">
    <property type="match status" value="1"/>
</dbReference>
<dbReference type="InterPro" id="IPR036095">
    <property type="entry name" value="PTS_EIIB-like_sf"/>
</dbReference>
<reference evidence="16" key="1">
    <citation type="journal article" date="2019" name="Int. J. Syst. Evol. Microbiol.">
        <title>The Global Catalogue of Microorganisms (GCM) 10K type strain sequencing project: providing services to taxonomists for standard genome sequencing and annotation.</title>
        <authorList>
            <consortium name="The Broad Institute Genomics Platform"/>
            <consortium name="The Broad Institute Genome Sequencing Center for Infectious Disease"/>
            <person name="Wu L."/>
            <person name="Ma J."/>
        </authorList>
    </citation>
    <scope>NUCLEOTIDE SEQUENCE [LARGE SCALE GENOMIC DNA]</scope>
    <source>
        <strain evidence="16">NBRC 111756</strain>
    </source>
</reference>
<comment type="subcellular location">
    <subcellularLocation>
        <location evidence="1">Cell inner membrane</location>
        <topology evidence="1">Multi-pass membrane protein</topology>
    </subcellularLocation>
</comment>
<dbReference type="Gene3D" id="3.40.930.10">
    <property type="entry name" value="Mannitol-specific EII, Chain A"/>
    <property type="match status" value="1"/>
</dbReference>
<feature type="transmembrane region" description="Helical" evidence="11">
    <location>
        <begin position="371"/>
        <end position="395"/>
    </location>
</feature>
<keyword evidence="4" id="KW-0597">Phosphoprotein</keyword>
<evidence type="ECO:0000256" key="2">
    <source>
        <dbReference type="ARBA" id="ARBA00022448"/>
    </source>
</evidence>
<dbReference type="Pfam" id="PF02302">
    <property type="entry name" value="PTS_IIB"/>
    <property type="match status" value="1"/>
</dbReference>
<dbReference type="NCBIfam" id="TIGR00848">
    <property type="entry name" value="fruA"/>
    <property type="match status" value="1"/>
</dbReference>
<name>A0ABW1ZV73_9GAMM</name>
<keyword evidence="2" id="KW-0813">Transport</keyword>
<dbReference type="InterPro" id="IPR050864">
    <property type="entry name" value="Bacterial_PTS_Sugar_Transport"/>
</dbReference>
<evidence type="ECO:0000256" key="7">
    <source>
        <dbReference type="ARBA" id="ARBA00022683"/>
    </source>
</evidence>
<feature type="transmembrane region" description="Helical" evidence="11">
    <location>
        <begin position="336"/>
        <end position="359"/>
    </location>
</feature>
<evidence type="ECO:0000256" key="8">
    <source>
        <dbReference type="ARBA" id="ARBA00022692"/>
    </source>
</evidence>
<evidence type="ECO:0000256" key="1">
    <source>
        <dbReference type="ARBA" id="ARBA00004429"/>
    </source>
</evidence>
<dbReference type="InterPro" id="IPR013014">
    <property type="entry name" value="PTS_EIIC_2"/>
</dbReference>
<proteinExistence type="predicted"/>
<dbReference type="InterPro" id="IPR006327">
    <property type="entry name" value="PTS_IIC_fruc"/>
</dbReference>
<feature type="transmembrane region" description="Helical" evidence="11">
    <location>
        <begin position="297"/>
        <end position="316"/>
    </location>
</feature>
<protein>
    <submittedName>
        <fullName evidence="15">Fructose-specific PTS transporter subunit EIIC</fullName>
    </submittedName>
</protein>
<dbReference type="PANTHER" id="PTHR30505">
    <property type="entry name" value="FRUCTOSE-LIKE PERMEASE"/>
    <property type="match status" value="1"/>
</dbReference>
<keyword evidence="7" id="KW-0598">Phosphotransferase system</keyword>
<keyword evidence="6" id="KW-0808">Transferase</keyword>
<comment type="caution">
    <text evidence="15">The sequence shown here is derived from an EMBL/GenBank/DDBJ whole genome shotgun (WGS) entry which is preliminary data.</text>
</comment>
<feature type="domain" description="PTS EIIC type-2" evidence="14">
    <location>
        <begin position="286"/>
        <end position="532"/>
    </location>
</feature>
<dbReference type="PROSITE" id="PS51094">
    <property type="entry name" value="PTS_EIIA_TYPE_2"/>
    <property type="match status" value="1"/>
</dbReference>
<dbReference type="RefSeq" id="WP_379907754.1">
    <property type="nucleotide sequence ID" value="NZ_JBHSWE010000001.1"/>
</dbReference>
<dbReference type="EMBL" id="JBHSWE010000001">
    <property type="protein sequence ID" value="MFC6669176.1"/>
    <property type="molecule type" value="Genomic_DNA"/>
</dbReference>
<evidence type="ECO:0000259" key="12">
    <source>
        <dbReference type="PROSITE" id="PS51094"/>
    </source>
</evidence>
<dbReference type="InterPro" id="IPR002178">
    <property type="entry name" value="PTS_EIIA_type-2_dom"/>
</dbReference>
<dbReference type="Proteomes" id="UP001596422">
    <property type="component" value="Unassembled WGS sequence"/>
</dbReference>
<gene>
    <name evidence="15" type="ORF">ACFQDL_02915</name>
</gene>
<feature type="domain" description="PTS EIIB type-2" evidence="13">
    <location>
        <begin position="165"/>
        <end position="260"/>
    </location>
</feature>
<keyword evidence="5" id="KW-0762">Sugar transport</keyword>